<reference evidence="1 2" key="1">
    <citation type="submission" date="2024-02" db="EMBL/GenBank/DDBJ databases">
        <title>Haloferula sargassicola NBRC 104335.</title>
        <authorList>
            <person name="Ichikawa N."/>
            <person name="Katano-Makiyama Y."/>
            <person name="Hidaka K."/>
        </authorList>
    </citation>
    <scope>NUCLEOTIDE SEQUENCE [LARGE SCALE GENOMIC DNA]</scope>
    <source>
        <strain evidence="1 2">NBRC 104335</strain>
    </source>
</reference>
<protein>
    <submittedName>
        <fullName evidence="1">Uncharacterized protein</fullName>
    </submittedName>
</protein>
<dbReference type="Proteomes" id="UP001476282">
    <property type="component" value="Unassembled WGS sequence"/>
</dbReference>
<evidence type="ECO:0000313" key="2">
    <source>
        <dbReference type="Proteomes" id="UP001476282"/>
    </source>
</evidence>
<organism evidence="1 2">
    <name type="scientific">Haloferula sargassicola</name>
    <dbReference type="NCBI Taxonomy" id="490096"/>
    <lineage>
        <taxon>Bacteria</taxon>
        <taxon>Pseudomonadati</taxon>
        <taxon>Verrucomicrobiota</taxon>
        <taxon>Verrucomicrobiia</taxon>
        <taxon>Verrucomicrobiales</taxon>
        <taxon>Verrucomicrobiaceae</taxon>
        <taxon>Haloferula</taxon>
    </lineage>
</organism>
<comment type="caution">
    <text evidence="1">The sequence shown here is derived from an EMBL/GenBank/DDBJ whole genome shotgun (WGS) entry which is preliminary data.</text>
</comment>
<keyword evidence="2" id="KW-1185">Reference proteome</keyword>
<evidence type="ECO:0000313" key="1">
    <source>
        <dbReference type="EMBL" id="GAA5483540.1"/>
    </source>
</evidence>
<accession>A0ABP9UPP8</accession>
<name>A0ABP9UPP8_9BACT</name>
<sequence length="37" mass="3916">MPAAPKDKISRSPGARSVKAMKTAGAMAELVLFLSKR</sequence>
<dbReference type="EMBL" id="BAABRI010000015">
    <property type="protein sequence ID" value="GAA5483540.1"/>
    <property type="molecule type" value="Genomic_DNA"/>
</dbReference>
<proteinExistence type="predicted"/>
<gene>
    <name evidence="1" type="ORF">Hsar01_02774</name>
</gene>